<dbReference type="WBParaSite" id="Gr19_v10_g2033.t1">
    <property type="protein sequence ID" value="Gr19_v10_g2033.t1"/>
    <property type="gene ID" value="Gr19_v10_g2033"/>
</dbReference>
<evidence type="ECO:0000313" key="3">
    <source>
        <dbReference type="Proteomes" id="UP000887572"/>
    </source>
</evidence>
<protein>
    <submittedName>
        <fullName evidence="4">Uncharacterized protein</fullName>
    </submittedName>
</protein>
<sequence length="429" mass="46755">MPSFRTPSVRLFSLFLLPLTTLYCHNVSSERGTPFLVDGEVMSSSLNDGIVPAVGHRRWKSEGRTGILRTLLSQWHLSDGGGVPMDDGTFGPRGMADIRQMINSDNKRANNNGTERKNGNRHRMAEISVKNGSLTHKTENNGIKVEGKKKETVSKHRHIAKKNQKGGIERAVVIKLFQHSNQSAILRGTSPAPPVPQKWRKGKQSQLNAGHAGPPAIAPHSPGTAASPVAIIPQIGAVQKHNNNSKIRTKQLLLRRIFTTGRKIAGKNGSIINNATMMTTKLNGTMPPNTTNDDAIHRPACNGTSNAKTATTPCTRRTDGCQMAGKQLSDVVDECHAKICCCPSTKCHSTSAETVVAEVISSSSPCPLNAGCQQTDQSTSSHNEDCHQNKLRKLKMRRIVFPALNKMENAVRCGDDGLYKSVDRSDQWR</sequence>
<feature type="signal peptide" evidence="2">
    <location>
        <begin position="1"/>
        <end position="24"/>
    </location>
</feature>
<keyword evidence="2" id="KW-0732">Signal</keyword>
<feature type="region of interest" description="Disordered" evidence="1">
    <location>
        <begin position="185"/>
        <end position="215"/>
    </location>
</feature>
<evidence type="ECO:0000256" key="2">
    <source>
        <dbReference type="SAM" id="SignalP"/>
    </source>
</evidence>
<accession>A0A914HK14</accession>
<dbReference type="AlphaFoldDB" id="A0A914HK14"/>
<proteinExistence type="predicted"/>
<feature type="chain" id="PRO_5037343433" evidence="2">
    <location>
        <begin position="25"/>
        <end position="429"/>
    </location>
</feature>
<evidence type="ECO:0000313" key="4">
    <source>
        <dbReference type="WBParaSite" id="Gr19_v10_g2033.t1"/>
    </source>
</evidence>
<name>A0A914HK14_GLORO</name>
<organism evidence="3 4">
    <name type="scientific">Globodera rostochiensis</name>
    <name type="common">Golden nematode worm</name>
    <name type="synonym">Heterodera rostochiensis</name>
    <dbReference type="NCBI Taxonomy" id="31243"/>
    <lineage>
        <taxon>Eukaryota</taxon>
        <taxon>Metazoa</taxon>
        <taxon>Ecdysozoa</taxon>
        <taxon>Nematoda</taxon>
        <taxon>Chromadorea</taxon>
        <taxon>Rhabditida</taxon>
        <taxon>Tylenchina</taxon>
        <taxon>Tylenchomorpha</taxon>
        <taxon>Tylenchoidea</taxon>
        <taxon>Heteroderidae</taxon>
        <taxon>Heteroderinae</taxon>
        <taxon>Globodera</taxon>
    </lineage>
</organism>
<keyword evidence="3" id="KW-1185">Reference proteome</keyword>
<evidence type="ECO:0000256" key="1">
    <source>
        <dbReference type="SAM" id="MobiDB-lite"/>
    </source>
</evidence>
<reference evidence="4" key="1">
    <citation type="submission" date="2022-11" db="UniProtKB">
        <authorList>
            <consortium name="WormBaseParasite"/>
        </authorList>
    </citation>
    <scope>IDENTIFICATION</scope>
</reference>
<dbReference type="Proteomes" id="UP000887572">
    <property type="component" value="Unplaced"/>
</dbReference>